<dbReference type="Pfam" id="PF25873">
    <property type="entry name" value="WHD_MalT"/>
    <property type="match status" value="1"/>
</dbReference>
<dbReference type="InterPro" id="IPR036388">
    <property type="entry name" value="WH-like_DNA-bd_sf"/>
</dbReference>
<reference evidence="3" key="1">
    <citation type="journal article" date="2019" name="Int. J. Syst. Evol. Microbiol.">
        <title>The Global Catalogue of Microorganisms (GCM) 10K type strain sequencing project: providing services to taxonomists for standard genome sequencing and annotation.</title>
        <authorList>
            <consortium name="The Broad Institute Genomics Platform"/>
            <consortium name="The Broad Institute Genome Sequencing Center for Infectious Disease"/>
            <person name="Wu L."/>
            <person name="Ma J."/>
        </authorList>
    </citation>
    <scope>NUCLEOTIDE SEQUENCE [LARGE SCALE GENOMIC DNA]</scope>
    <source>
        <strain evidence="3">CCUG 50347</strain>
    </source>
</reference>
<dbReference type="SUPFAM" id="SSF46894">
    <property type="entry name" value="C-terminal effector domain of the bipartite response regulators"/>
    <property type="match status" value="1"/>
</dbReference>
<proteinExistence type="predicted"/>
<dbReference type="Proteomes" id="UP001595909">
    <property type="component" value="Unassembled WGS sequence"/>
</dbReference>
<feature type="domain" description="HTH luxR-type" evidence="1">
    <location>
        <begin position="816"/>
        <end position="881"/>
    </location>
</feature>
<comment type="caution">
    <text evidence="2">The sequence shown here is derived from an EMBL/GenBank/DDBJ whole genome shotgun (WGS) entry which is preliminary data.</text>
</comment>
<dbReference type="PROSITE" id="PS50043">
    <property type="entry name" value="HTH_LUXR_2"/>
    <property type="match status" value="1"/>
</dbReference>
<sequence length="905" mass="93897">MVGVAGQRVPAAKVGPPVLPTGFVPRDHLNDLVEAAAATAPVTTLRAHAGAGKTLLLADWARTSPVATAWVSLDPTDDRPGRLPTAVAHAVAACVPALAEALVASSDGLAGDPGDPLTTGRLLAVLDTLPDEVRLVLDDVQELTDPAVLDELAAMIRYRPARLRVVLCGRTPPPVSLARLRLEGGVVDLPGDRLRFSVTEATSLLSRGGARMSSSQVERAHALTGGWAAGLGLVAAAARRSVEVTGLLATFPRGERATAAYFRDEVLGGLSEGDRTLLEDLSVATTVGPSLAAELTGRDDAVPTLERLGRETSLVAVDPGDGHVAMPTLLRAWLRGELDRRPAHLARLHVRAAEWSAANDRPVEALEHARASGDDALLARLVRGWAVPLVLTGDREPLRRACAALPPETVEADPALRLVLPALDGGVGEATAVALRGSPTEDAAELRALRAVADLAAATVEPADPAGARAPGDERTPGDERARCARAAAWGALTEALDGATRLFVLRDGAGAVPTLEAASARAADLGHHRLARQCAALLATAAVMGGDASGMVRHGREAIAATAATAASDPGGRDGSAWSVSARSALAYGSLLRGRPDDARQHAADLLARADDGLHPAERLLMHIVHGAADVDEGRFVHGLEEMQAARTAFADRELVAPQAAMAAILEHETAVALGRPAHARAVRRWLAARLGPTGEVALMDAREVAAERGPGEGGKGPPERGLRPVLDGSAPTLLPEAAVETLLLAAGEAELAQDRAHARRLLVDALDRAAPLELVRPFTHASGTVRELLAHQVGSFGAADGFARRALAAGVRGRSTCGSALSDREATILRLLPSLSTTTEIAEDLHVSPNTIKTQVGAIYSKLGVNDRRAAVVAAYDAGLLADTEDPGRTPDVLRTPDLLRSG</sequence>
<dbReference type="InterPro" id="IPR059106">
    <property type="entry name" value="WHD_MalT"/>
</dbReference>
<protein>
    <submittedName>
        <fullName evidence="2">LuxR C-terminal-related transcriptional regulator</fullName>
    </submittedName>
</protein>
<evidence type="ECO:0000313" key="2">
    <source>
        <dbReference type="EMBL" id="MFC4835376.1"/>
    </source>
</evidence>
<organism evidence="2 3">
    <name type="scientific">Actinomycetospora chibensis</name>
    <dbReference type="NCBI Taxonomy" id="663606"/>
    <lineage>
        <taxon>Bacteria</taxon>
        <taxon>Bacillati</taxon>
        <taxon>Actinomycetota</taxon>
        <taxon>Actinomycetes</taxon>
        <taxon>Pseudonocardiales</taxon>
        <taxon>Pseudonocardiaceae</taxon>
        <taxon>Actinomycetospora</taxon>
    </lineage>
</organism>
<keyword evidence="3" id="KW-1185">Reference proteome</keyword>
<dbReference type="Pfam" id="PF00196">
    <property type="entry name" value="GerE"/>
    <property type="match status" value="1"/>
</dbReference>
<dbReference type="SMART" id="SM00421">
    <property type="entry name" value="HTH_LUXR"/>
    <property type="match status" value="1"/>
</dbReference>
<dbReference type="RefSeq" id="WP_274187078.1">
    <property type="nucleotide sequence ID" value="NZ_BAABHN010000049.1"/>
</dbReference>
<dbReference type="InterPro" id="IPR016032">
    <property type="entry name" value="Sig_transdc_resp-reg_C-effctor"/>
</dbReference>
<dbReference type="CDD" id="cd06170">
    <property type="entry name" value="LuxR_C_like"/>
    <property type="match status" value="1"/>
</dbReference>
<dbReference type="InterPro" id="IPR000792">
    <property type="entry name" value="Tscrpt_reg_LuxR_C"/>
</dbReference>
<evidence type="ECO:0000259" key="1">
    <source>
        <dbReference type="PROSITE" id="PS50043"/>
    </source>
</evidence>
<gene>
    <name evidence="2" type="ORF">ACFPEL_23400</name>
</gene>
<dbReference type="EMBL" id="JBHSIM010000049">
    <property type="protein sequence ID" value="MFC4835376.1"/>
    <property type="molecule type" value="Genomic_DNA"/>
</dbReference>
<dbReference type="Gene3D" id="1.10.10.10">
    <property type="entry name" value="Winged helix-like DNA-binding domain superfamily/Winged helix DNA-binding domain"/>
    <property type="match status" value="1"/>
</dbReference>
<name>A0ABV9RMF7_9PSEU</name>
<accession>A0ABV9RMF7</accession>
<evidence type="ECO:0000313" key="3">
    <source>
        <dbReference type="Proteomes" id="UP001595909"/>
    </source>
</evidence>